<dbReference type="EMBL" id="GEBQ01029025">
    <property type="protein sequence ID" value="JAT10952.1"/>
    <property type="molecule type" value="Transcribed_RNA"/>
</dbReference>
<evidence type="ECO:0000313" key="1">
    <source>
        <dbReference type="EMBL" id="JAT10952.1"/>
    </source>
</evidence>
<protein>
    <submittedName>
        <fullName evidence="1">Uncharacterized protein</fullName>
    </submittedName>
</protein>
<reference evidence="1" key="1">
    <citation type="submission" date="2015-11" db="EMBL/GenBank/DDBJ databases">
        <title>De novo transcriptome assembly of four potential Pierce s Disease insect vectors from Arizona vineyards.</title>
        <authorList>
            <person name="Tassone E.E."/>
        </authorList>
    </citation>
    <scope>NUCLEOTIDE SEQUENCE</scope>
</reference>
<sequence length="114" mass="13267">HTPVTLTVTLQENRDGSCSFMSGDALDMNELCRIKVAVWYMPEVRPGLKRVQHILNKQIRDGWFGRRFKREVEMFSFGVVKEAIEQTSNVIEIEGEELGDLCHRVRYQDPCYDC</sequence>
<dbReference type="AlphaFoldDB" id="A0A1B6KHL5"/>
<accession>A0A1B6KHL5</accession>
<name>A0A1B6KHL5_9HEMI</name>
<gene>
    <name evidence="1" type="ORF">g.19085</name>
</gene>
<feature type="non-terminal residue" evidence="1">
    <location>
        <position position="1"/>
    </location>
</feature>
<organism evidence="1">
    <name type="scientific">Graphocephala atropunctata</name>
    <dbReference type="NCBI Taxonomy" id="36148"/>
    <lineage>
        <taxon>Eukaryota</taxon>
        <taxon>Metazoa</taxon>
        <taxon>Ecdysozoa</taxon>
        <taxon>Arthropoda</taxon>
        <taxon>Hexapoda</taxon>
        <taxon>Insecta</taxon>
        <taxon>Pterygota</taxon>
        <taxon>Neoptera</taxon>
        <taxon>Paraneoptera</taxon>
        <taxon>Hemiptera</taxon>
        <taxon>Auchenorrhyncha</taxon>
        <taxon>Membracoidea</taxon>
        <taxon>Cicadellidae</taxon>
        <taxon>Cicadellinae</taxon>
        <taxon>Cicadellini</taxon>
        <taxon>Graphocephala</taxon>
    </lineage>
</organism>
<proteinExistence type="predicted"/>